<feature type="chain" id="PRO_5007064178" description="DUF1120 domain-containing protein" evidence="1">
    <location>
        <begin position="25"/>
        <end position="177"/>
    </location>
</feature>
<evidence type="ECO:0000256" key="1">
    <source>
        <dbReference type="SAM" id="SignalP"/>
    </source>
</evidence>
<keyword evidence="1" id="KW-0732">Signal</keyword>
<dbReference type="OrthoDB" id="7030985at2"/>
<dbReference type="AlphaFoldDB" id="A0A0X7K820"/>
<proteinExistence type="predicted"/>
<dbReference type="EMBL" id="LRMR01000006">
    <property type="protein sequence ID" value="KWU51813.1"/>
    <property type="molecule type" value="Genomic_DNA"/>
</dbReference>
<evidence type="ECO:0000313" key="2">
    <source>
        <dbReference type="EMBL" id="KWU51813.1"/>
    </source>
</evidence>
<dbReference type="Proteomes" id="UP000067111">
    <property type="component" value="Unassembled WGS sequence"/>
</dbReference>
<reference evidence="3" key="1">
    <citation type="submission" date="2016-01" db="EMBL/GenBank/DDBJ databases">
        <authorList>
            <person name="Gamez R.M."/>
            <person name="Rodriguez F."/>
            <person name="Bernal J.F."/>
            <person name="Agarwala R."/>
            <person name="Landsman D."/>
            <person name="Marino-Ramirez L."/>
        </authorList>
    </citation>
    <scope>NUCLEOTIDE SEQUENCE [LARGE SCALE GENOMIC DNA]</scope>
    <source>
        <strain evidence="3">Ps006</strain>
    </source>
</reference>
<name>A0A0X7K820_9PSED</name>
<comment type="caution">
    <text evidence="2">The sequence shown here is derived from an EMBL/GenBank/DDBJ whole genome shotgun (WGS) entry which is preliminary data.</text>
</comment>
<gene>
    <name evidence="2" type="ORF">AWV77_07185</name>
</gene>
<evidence type="ECO:0000313" key="3">
    <source>
        <dbReference type="Proteomes" id="UP000067111"/>
    </source>
</evidence>
<organism evidence="2 3">
    <name type="scientific">Pseudomonas palleroniana</name>
    <dbReference type="NCBI Taxonomy" id="191390"/>
    <lineage>
        <taxon>Bacteria</taxon>
        <taxon>Pseudomonadati</taxon>
        <taxon>Pseudomonadota</taxon>
        <taxon>Gammaproteobacteria</taxon>
        <taxon>Pseudomonadales</taxon>
        <taxon>Pseudomonadaceae</taxon>
        <taxon>Pseudomonas</taxon>
    </lineage>
</organism>
<sequence length="177" mass="19179">MAVKLKCMGLALFCTLSVAQGVRAENCRLSLSQSRIDYGVVHREALRESPTVTLGSRTLHLSVLCAEPSAIALRFIGAADGRGFRFGQQGRLRLSLKHALMDGRAVDWGLAHLPGEATRGQLLPGQVLMARALGKRLTAQVDVDTDLPADAFEVRYQTVLESQGNFELVSPAVPLNR</sequence>
<feature type="signal peptide" evidence="1">
    <location>
        <begin position="1"/>
        <end position="24"/>
    </location>
</feature>
<accession>A0A0X7K820</accession>
<protein>
    <recommendedName>
        <fullName evidence="4">DUF1120 domain-containing protein</fullName>
    </recommendedName>
</protein>
<evidence type="ECO:0008006" key="4">
    <source>
        <dbReference type="Google" id="ProtNLM"/>
    </source>
</evidence>
<dbReference type="RefSeq" id="WP_060753586.1">
    <property type="nucleotide sequence ID" value="NZ_CP087111.1"/>
</dbReference>